<gene>
    <name evidence="1" type="ORF">MVI01_19700</name>
    <name evidence="2" type="ORF">SAMN04488504_102680</name>
</gene>
<dbReference type="RefSeq" id="WP_244171584.1">
    <property type="nucleotide sequence ID" value="NZ_BJVY01000008.1"/>
</dbReference>
<dbReference type="Proteomes" id="UP000321224">
    <property type="component" value="Unassembled WGS sequence"/>
</dbReference>
<comment type="caution">
    <text evidence="1">The sequence shown here is derived from an EMBL/GenBank/DDBJ whole genome shotgun (WGS) entry which is preliminary data.</text>
</comment>
<dbReference type="Proteomes" id="UP000198717">
    <property type="component" value="Unassembled WGS sequence"/>
</dbReference>
<reference evidence="2 3" key="1">
    <citation type="submission" date="2016-10" db="EMBL/GenBank/DDBJ databases">
        <authorList>
            <person name="Varghese N."/>
            <person name="Submissions S."/>
        </authorList>
    </citation>
    <scope>NUCLEOTIDE SEQUENCE [LARGE SCALE GENOMIC DNA]</scope>
    <source>
        <strain evidence="2 3">DSM 2260</strain>
    </source>
</reference>
<keyword evidence="3" id="KW-1185">Reference proteome</keyword>
<sequence>MRSKRIAVFSPAGLPLFVGLLAGGLGTTAKAQAFQELLEQGSAGLQVLALDSERGLRENSLLNPGNRIARLPAGQTEVEGRLDLKLATDTFEVSLKPRARFEWRRFGETGPETRLDAWVNQGLVTLYPVQSLAVSLGRDVLMWGPSNFRSPSNPIYFENGRNNPMRELRGVDVAQATWSPTQALSLSLLHQFGDGRGDWQWEKEDGFKALSLLKVDYTAESSVVGLNASKRWAHERPRLGAFGQTTVSEALLLYAEGGLRQGTAALYPERIPNAVGGAFLPRHVRDHRLLYSALAGGGYTLDSGHTIYLEYLSNNEGYRWADGARYFDIASSASSVLATPSADAALAGQTLGAALNNGLALLGRHYLFLQVQNNPTDTGPTWQLRYSLNLVDGSGQASAYAEWNVWSRLALFAVGVMHHGGNRTEFHSLLSQSILVGAKGYVL</sequence>
<dbReference type="AlphaFoldDB" id="A0A511H9F5"/>
<dbReference type="EMBL" id="FNAJ01000002">
    <property type="protein sequence ID" value="SDD78298.1"/>
    <property type="molecule type" value="Genomic_DNA"/>
</dbReference>
<evidence type="ECO:0000313" key="3">
    <source>
        <dbReference type="Proteomes" id="UP000198717"/>
    </source>
</evidence>
<evidence type="ECO:0000313" key="1">
    <source>
        <dbReference type="EMBL" id="GEL70186.1"/>
    </source>
</evidence>
<protein>
    <recommendedName>
        <fullName evidence="5">Alginate export domain-containing protein</fullName>
    </recommendedName>
</protein>
<evidence type="ECO:0008006" key="5">
    <source>
        <dbReference type="Google" id="ProtNLM"/>
    </source>
</evidence>
<name>A0A511H9F5_9BACT</name>
<organism evidence="1 4">
    <name type="scientific">Myxococcus virescens</name>
    <dbReference type="NCBI Taxonomy" id="83456"/>
    <lineage>
        <taxon>Bacteria</taxon>
        <taxon>Pseudomonadati</taxon>
        <taxon>Myxococcota</taxon>
        <taxon>Myxococcia</taxon>
        <taxon>Myxococcales</taxon>
        <taxon>Cystobacterineae</taxon>
        <taxon>Myxococcaceae</taxon>
        <taxon>Myxococcus</taxon>
    </lineage>
</organism>
<accession>A0A511H9F5</accession>
<dbReference type="EMBL" id="BJVY01000008">
    <property type="protein sequence ID" value="GEL70186.1"/>
    <property type="molecule type" value="Genomic_DNA"/>
</dbReference>
<evidence type="ECO:0000313" key="4">
    <source>
        <dbReference type="Proteomes" id="UP000321224"/>
    </source>
</evidence>
<proteinExistence type="predicted"/>
<evidence type="ECO:0000313" key="2">
    <source>
        <dbReference type="EMBL" id="SDD78298.1"/>
    </source>
</evidence>
<reference evidence="1 4" key="2">
    <citation type="submission" date="2019-07" db="EMBL/GenBank/DDBJ databases">
        <title>Whole genome shotgun sequence of Myxococcus virescens NBRC 100334.</title>
        <authorList>
            <person name="Hosoyama A."/>
            <person name="Uohara A."/>
            <person name="Ohji S."/>
            <person name="Ichikawa N."/>
        </authorList>
    </citation>
    <scope>NUCLEOTIDE SEQUENCE [LARGE SCALE GENOMIC DNA]</scope>
    <source>
        <strain evidence="1 4">NBRC 100334</strain>
    </source>
</reference>